<gene>
    <name evidence="3" type="ORF">CYMTET_42568</name>
</gene>
<dbReference type="AlphaFoldDB" id="A0AAE0C401"/>
<dbReference type="SUPFAM" id="SSF57802">
    <property type="entry name" value="Rubredoxin-like"/>
    <property type="match status" value="1"/>
</dbReference>
<dbReference type="InterPro" id="IPR036972">
    <property type="entry name" value="Cyt_c_oxidase_su5b_sf"/>
</dbReference>
<dbReference type="PANTHER" id="PTHR10122:SF0">
    <property type="entry name" value="CYTOCHROME C OXIDASE SUBUNIT 5B, ISOFORM A-RELATED"/>
    <property type="match status" value="1"/>
</dbReference>
<dbReference type="Gene3D" id="2.60.11.10">
    <property type="entry name" value="Cytochrome c oxidase, subunit Vb"/>
    <property type="match status" value="1"/>
</dbReference>
<dbReference type="GO" id="GO:0005740">
    <property type="term" value="C:mitochondrial envelope"/>
    <property type="evidence" value="ECO:0007669"/>
    <property type="project" value="InterPro"/>
</dbReference>
<organism evidence="3 4">
    <name type="scientific">Cymbomonas tetramitiformis</name>
    <dbReference type="NCBI Taxonomy" id="36881"/>
    <lineage>
        <taxon>Eukaryota</taxon>
        <taxon>Viridiplantae</taxon>
        <taxon>Chlorophyta</taxon>
        <taxon>Pyramimonadophyceae</taxon>
        <taxon>Pyramimonadales</taxon>
        <taxon>Pyramimonadaceae</taxon>
        <taxon>Cymbomonas</taxon>
    </lineage>
</organism>
<evidence type="ECO:0000313" key="4">
    <source>
        <dbReference type="Proteomes" id="UP001190700"/>
    </source>
</evidence>
<comment type="caution">
    <text evidence="3">The sequence shown here is derived from an EMBL/GenBank/DDBJ whole genome shotgun (WGS) entry which is preliminary data.</text>
</comment>
<proteinExistence type="predicted"/>
<dbReference type="Proteomes" id="UP001190700">
    <property type="component" value="Unassembled WGS sequence"/>
</dbReference>
<dbReference type="InterPro" id="IPR002124">
    <property type="entry name" value="Cyt_c_oxidase_su5b"/>
</dbReference>
<dbReference type="GO" id="GO:0045277">
    <property type="term" value="C:respiratory chain complex IV"/>
    <property type="evidence" value="ECO:0007669"/>
    <property type="project" value="InterPro"/>
</dbReference>
<dbReference type="GO" id="GO:0046872">
    <property type="term" value="F:metal ion binding"/>
    <property type="evidence" value="ECO:0007669"/>
    <property type="project" value="UniProtKB-KW"/>
</dbReference>
<evidence type="ECO:0000256" key="1">
    <source>
        <dbReference type="ARBA" id="ARBA00022723"/>
    </source>
</evidence>
<evidence type="ECO:0000256" key="2">
    <source>
        <dbReference type="ARBA" id="ARBA00022833"/>
    </source>
</evidence>
<sequence>MLSAFRSRGAASLVEAGKSLAGALHCNHIAASGVAAQRAFQTTSFKNSGGAITKADIEHATGLELAEMEAALEGYDLFGEDQAWLNAPTGTEENPVVVTSMFTERIVGASDPDDDSHVIWSVVKEGAAPKLIGGEYFILKQVGEPPHH</sequence>
<keyword evidence="1" id="KW-0479">Metal-binding</keyword>
<evidence type="ECO:0000313" key="3">
    <source>
        <dbReference type="EMBL" id="KAK3247948.1"/>
    </source>
</evidence>
<dbReference type="Pfam" id="PF01215">
    <property type="entry name" value="COX5B"/>
    <property type="match status" value="1"/>
</dbReference>
<dbReference type="EMBL" id="LGRX02028544">
    <property type="protein sequence ID" value="KAK3247948.1"/>
    <property type="molecule type" value="Genomic_DNA"/>
</dbReference>
<keyword evidence="4" id="KW-1185">Reference proteome</keyword>
<dbReference type="PANTHER" id="PTHR10122">
    <property type="entry name" value="CYTOCHROME C OXIDASE SUBUNIT 5B, MITOCHONDRIAL"/>
    <property type="match status" value="1"/>
</dbReference>
<name>A0AAE0C401_9CHLO</name>
<accession>A0AAE0C401</accession>
<dbReference type="PROSITE" id="PS51359">
    <property type="entry name" value="COX5B_2"/>
    <property type="match status" value="1"/>
</dbReference>
<reference evidence="3 4" key="1">
    <citation type="journal article" date="2015" name="Genome Biol. Evol.">
        <title>Comparative Genomics of a Bacterivorous Green Alga Reveals Evolutionary Causalities and Consequences of Phago-Mixotrophic Mode of Nutrition.</title>
        <authorList>
            <person name="Burns J.A."/>
            <person name="Paasch A."/>
            <person name="Narechania A."/>
            <person name="Kim E."/>
        </authorList>
    </citation>
    <scope>NUCLEOTIDE SEQUENCE [LARGE SCALE GENOMIC DNA]</scope>
    <source>
        <strain evidence="3 4">PLY_AMNH</strain>
    </source>
</reference>
<protein>
    <submittedName>
        <fullName evidence="3">Uncharacterized protein</fullName>
    </submittedName>
</protein>
<keyword evidence="2" id="KW-0862">Zinc</keyword>
<dbReference type="GO" id="GO:0006123">
    <property type="term" value="P:mitochondrial electron transport, cytochrome c to oxygen"/>
    <property type="evidence" value="ECO:0007669"/>
    <property type="project" value="InterPro"/>
</dbReference>